<dbReference type="AlphaFoldDB" id="A0A1H3NBZ4"/>
<gene>
    <name evidence="2" type="ORF">SAMN04488069_11633</name>
</gene>
<proteinExistence type="inferred from homology"/>
<dbReference type="OrthoDB" id="9807486at2"/>
<sequence>MSRLRPGSLLISQPFLGDPNFERSVVLLCAHSETEGSFGLVLNRPANAQLSDVLTLPGGQTLPAAATPLGVGGPVEPDTLHFVHQRPDLPDAVALGGGVYWGGDFARLLKLLIEGELTPADVRLFIGYSGWTNGQLTGEVREKVWIVEPDAAAKVFTLTTNAFWQAILREKGGRYRMLSNYPSDPSLN</sequence>
<dbReference type="PANTHER" id="PTHR30327">
    <property type="entry name" value="UNCHARACTERIZED PROTEIN YQGE"/>
    <property type="match status" value="1"/>
</dbReference>
<dbReference type="PANTHER" id="PTHR30327:SF1">
    <property type="entry name" value="UPF0301 PROTEIN YQGE"/>
    <property type="match status" value="1"/>
</dbReference>
<name>A0A1H3NBZ4_9BACT</name>
<evidence type="ECO:0000313" key="2">
    <source>
        <dbReference type="EMBL" id="SDY86392.1"/>
    </source>
</evidence>
<protein>
    <submittedName>
        <fullName evidence="2">Putative transcriptional regulator</fullName>
    </submittedName>
</protein>
<accession>A0A1H3NBZ4</accession>
<dbReference type="STRING" id="651662.SAMN04488069_11633"/>
<keyword evidence="3" id="KW-1185">Reference proteome</keyword>
<dbReference type="Proteomes" id="UP000199249">
    <property type="component" value="Unassembled WGS sequence"/>
</dbReference>
<dbReference type="SUPFAM" id="SSF143456">
    <property type="entry name" value="VC0467-like"/>
    <property type="match status" value="1"/>
</dbReference>
<comment type="similarity">
    <text evidence="1">Belongs to the UPF0301 (AlgH) family.</text>
</comment>
<organism evidence="2 3">
    <name type="scientific">Hymenobacter psychrophilus</name>
    <dbReference type="NCBI Taxonomy" id="651662"/>
    <lineage>
        <taxon>Bacteria</taxon>
        <taxon>Pseudomonadati</taxon>
        <taxon>Bacteroidota</taxon>
        <taxon>Cytophagia</taxon>
        <taxon>Cytophagales</taxon>
        <taxon>Hymenobacteraceae</taxon>
        <taxon>Hymenobacter</taxon>
    </lineage>
</organism>
<dbReference type="InterPro" id="IPR003774">
    <property type="entry name" value="AlgH-like"/>
</dbReference>
<evidence type="ECO:0000313" key="3">
    <source>
        <dbReference type="Proteomes" id="UP000199249"/>
    </source>
</evidence>
<dbReference type="EMBL" id="FNOV01000016">
    <property type="protein sequence ID" value="SDY86392.1"/>
    <property type="molecule type" value="Genomic_DNA"/>
</dbReference>
<evidence type="ECO:0000256" key="1">
    <source>
        <dbReference type="ARBA" id="ARBA00009600"/>
    </source>
</evidence>
<dbReference type="GO" id="GO:0005829">
    <property type="term" value="C:cytosol"/>
    <property type="evidence" value="ECO:0007669"/>
    <property type="project" value="TreeGrafter"/>
</dbReference>
<dbReference type="Pfam" id="PF02622">
    <property type="entry name" value="DUF179"/>
    <property type="match status" value="1"/>
</dbReference>
<dbReference type="Gene3D" id="3.40.1740.10">
    <property type="entry name" value="VC0467-like"/>
    <property type="match status" value="1"/>
</dbReference>
<dbReference type="RefSeq" id="WP_092743292.1">
    <property type="nucleotide sequence ID" value="NZ_FNOV01000016.1"/>
</dbReference>
<reference evidence="3" key="1">
    <citation type="submission" date="2016-10" db="EMBL/GenBank/DDBJ databases">
        <authorList>
            <person name="Varghese N."/>
            <person name="Submissions S."/>
        </authorList>
    </citation>
    <scope>NUCLEOTIDE SEQUENCE [LARGE SCALE GENOMIC DNA]</scope>
    <source>
        <strain evidence="3">CGMCC 1.8975</strain>
    </source>
</reference>